<evidence type="ECO:0000313" key="2">
    <source>
        <dbReference type="EMBL" id="EAS43076.1"/>
    </source>
</evidence>
<dbReference type="Pfam" id="PF00144">
    <property type="entry name" value="Beta-lactamase"/>
    <property type="match status" value="1"/>
</dbReference>
<proteinExistence type="predicted"/>
<dbReference type="InterPro" id="IPR012338">
    <property type="entry name" value="Beta-lactam/transpept-like"/>
</dbReference>
<reference evidence="2 3" key="1">
    <citation type="submission" date="2006-03" db="EMBL/GenBank/DDBJ databases">
        <authorList>
            <person name="Bartlett D.H."/>
            <person name="Valle G."/>
            <person name="Lauro F.M."/>
            <person name="Vezzi A."/>
            <person name="Simonato F."/>
            <person name="Eloe E."/>
            <person name="Vitulo N."/>
            <person name="Stratton T.K."/>
            <person name="D'angelo M."/>
            <person name="Ferriera S."/>
            <person name="Johnson J."/>
            <person name="Kravitz S."/>
            <person name="Beeson K."/>
            <person name="Sutton G."/>
            <person name="Rogers Y."/>
            <person name="Friedman R."/>
            <person name="Frazier M."/>
            <person name="Venter J.C."/>
        </authorList>
    </citation>
    <scope>NUCLEOTIDE SEQUENCE [LARGE SCALE GENOMIC DNA]</scope>
    <source>
        <strain evidence="2 3">3TCK</strain>
    </source>
</reference>
<dbReference type="SUPFAM" id="SSF56601">
    <property type="entry name" value="beta-lactamase/transpeptidase-like"/>
    <property type="match status" value="1"/>
</dbReference>
<dbReference type="Proteomes" id="UP000003789">
    <property type="component" value="Unassembled WGS sequence"/>
</dbReference>
<dbReference type="InterPro" id="IPR050789">
    <property type="entry name" value="Diverse_Enzym_Activities"/>
</dbReference>
<feature type="domain" description="Beta-lactamase-related" evidence="1">
    <location>
        <begin position="2"/>
        <end position="61"/>
    </location>
</feature>
<gene>
    <name evidence="2" type="ORF">P3TCK_11539</name>
</gene>
<accession>Q1Z3D0</accession>
<dbReference type="PANTHER" id="PTHR43283">
    <property type="entry name" value="BETA-LACTAMASE-RELATED"/>
    <property type="match status" value="1"/>
</dbReference>
<dbReference type="RefSeq" id="WP_006230330.1">
    <property type="nucleotide sequence ID" value="NZ_CH724134.1"/>
</dbReference>
<protein>
    <recommendedName>
        <fullName evidence="1">Beta-lactamase-related domain-containing protein</fullName>
    </recommendedName>
</protein>
<evidence type="ECO:0000313" key="3">
    <source>
        <dbReference type="Proteomes" id="UP000003789"/>
    </source>
</evidence>
<name>Q1Z3D0_9GAMM</name>
<dbReference type="PANTHER" id="PTHR43283:SF7">
    <property type="entry name" value="BETA-LACTAMASE-RELATED DOMAIN-CONTAINING PROTEIN"/>
    <property type="match status" value="1"/>
</dbReference>
<dbReference type="OrthoDB" id="9814204at2"/>
<dbReference type="EMBL" id="AAPH01000014">
    <property type="protein sequence ID" value="EAS43076.1"/>
    <property type="molecule type" value="Genomic_DNA"/>
</dbReference>
<organism evidence="2 3">
    <name type="scientific">Photobacterium profundum 3TCK</name>
    <dbReference type="NCBI Taxonomy" id="314280"/>
    <lineage>
        <taxon>Bacteria</taxon>
        <taxon>Pseudomonadati</taxon>
        <taxon>Pseudomonadota</taxon>
        <taxon>Gammaproteobacteria</taxon>
        <taxon>Vibrionales</taxon>
        <taxon>Vibrionaceae</taxon>
        <taxon>Photobacterium</taxon>
    </lineage>
</organism>
<dbReference type="HOGENOM" id="CLU_1265970_0_0_6"/>
<dbReference type="AlphaFoldDB" id="Q1Z3D0"/>
<comment type="caution">
    <text evidence="2">The sequence shown here is derived from an EMBL/GenBank/DDBJ whole genome shotgun (WGS) entry which is preliminary data.</text>
</comment>
<dbReference type="Gene3D" id="3.40.710.10">
    <property type="entry name" value="DD-peptidase/beta-lactamase superfamily"/>
    <property type="match status" value="1"/>
</dbReference>
<sequence length="218" mass="23884">MVVLKNGVMVHEHYWNGTKEGDTHLMMSVTKSFTSILAAIAVDNGLLDMNKLTTEYLPELLETQIWQKIGVENDAEMMASANGGVMASGGLNASTKDLARVGKVILNEGKNYKGEQVIPKAFIDNIYEGNDKVRAAWSLGKEAALADGWYMNQFRILYVGDYKVMAMVGIHGQIMVADLESNTVIAMNGGYPMTETPRVVQGIFHKTIPAILDAVRAQ</sequence>
<evidence type="ECO:0000259" key="1">
    <source>
        <dbReference type="Pfam" id="PF00144"/>
    </source>
</evidence>
<dbReference type="InterPro" id="IPR001466">
    <property type="entry name" value="Beta-lactam-related"/>
</dbReference>